<dbReference type="RefSeq" id="WP_125003432.1">
    <property type="nucleotide sequence ID" value="NZ_RQXT01000035.1"/>
</dbReference>
<evidence type="ECO:0000313" key="2">
    <source>
        <dbReference type="Proteomes" id="UP000273786"/>
    </source>
</evidence>
<sequence length="117" mass="13047">MSYVDGFVLAVPKANLDAYKKMAGNAGAVWKEHGALAYVECVGDDVPYGELTSFPRAVQAKDDEIVIFAWVVYESRQSRDAVMAKVMADERLKADWSTMPFDGKRMIFGGFQPFIEL</sequence>
<reference evidence="1 2" key="1">
    <citation type="submission" date="2018-11" db="EMBL/GenBank/DDBJ databases">
        <title>the genome of Mesorhizobium tamadayense DSM 28320.</title>
        <authorList>
            <person name="Gao J."/>
        </authorList>
    </citation>
    <scope>NUCLEOTIDE SEQUENCE [LARGE SCALE GENOMIC DNA]</scope>
    <source>
        <strain evidence="1 2">DSM 28320</strain>
    </source>
</reference>
<dbReference type="EMBL" id="RQXT01000035">
    <property type="protein sequence ID" value="RRH95649.1"/>
    <property type="molecule type" value="Genomic_DNA"/>
</dbReference>
<dbReference type="OrthoDB" id="9792392at2"/>
<dbReference type="Gene3D" id="3.30.70.100">
    <property type="match status" value="1"/>
</dbReference>
<evidence type="ECO:0000313" key="1">
    <source>
        <dbReference type="EMBL" id="RRH95649.1"/>
    </source>
</evidence>
<comment type="caution">
    <text evidence="1">The sequence shown here is derived from an EMBL/GenBank/DDBJ whole genome shotgun (WGS) entry which is preliminary data.</text>
</comment>
<proteinExistence type="predicted"/>
<dbReference type="InterPro" id="IPR011008">
    <property type="entry name" value="Dimeric_a/b-barrel"/>
</dbReference>
<accession>A0A3P3FAH6</accession>
<dbReference type="Proteomes" id="UP000273786">
    <property type="component" value="Unassembled WGS sequence"/>
</dbReference>
<dbReference type="PIRSF" id="PIRSF007028">
    <property type="entry name" value="UCP007028"/>
    <property type="match status" value="1"/>
</dbReference>
<dbReference type="SUPFAM" id="SSF54909">
    <property type="entry name" value="Dimeric alpha+beta barrel"/>
    <property type="match status" value="1"/>
</dbReference>
<dbReference type="Pfam" id="PF07237">
    <property type="entry name" value="DUF1428"/>
    <property type="match status" value="1"/>
</dbReference>
<keyword evidence="2" id="KW-1185">Reference proteome</keyword>
<protein>
    <submittedName>
        <fullName evidence="1">DUF1428 family protein</fullName>
    </submittedName>
</protein>
<gene>
    <name evidence="1" type="ORF">EH240_24515</name>
</gene>
<name>A0A3P3FAH6_9HYPH</name>
<dbReference type="InterPro" id="IPR009874">
    <property type="entry name" value="DUF1428"/>
</dbReference>
<dbReference type="AlphaFoldDB" id="A0A3P3FAH6"/>
<organism evidence="1 2">
    <name type="scientific">Mesorhizobium tamadayense</name>
    <dbReference type="NCBI Taxonomy" id="425306"/>
    <lineage>
        <taxon>Bacteria</taxon>
        <taxon>Pseudomonadati</taxon>
        <taxon>Pseudomonadota</taxon>
        <taxon>Alphaproteobacteria</taxon>
        <taxon>Hyphomicrobiales</taxon>
        <taxon>Phyllobacteriaceae</taxon>
        <taxon>Mesorhizobium</taxon>
    </lineage>
</organism>